<sequence>MSYLSKTHSVSEGRPIDLYQFGARRKREIWRFCNADKDLEINSEKWLASAISDARDGGG</sequence>
<proteinExistence type="predicted"/>
<protein>
    <submittedName>
        <fullName evidence="1">Uncharacterized protein</fullName>
    </submittedName>
</protein>
<name>A0A336NBT2_AGGAP</name>
<dbReference type="AlphaFoldDB" id="A0A336NBT2"/>
<dbReference type="Proteomes" id="UP000253728">
    <property type="component" value="Unassembled WGS sequence"/>
</dbReference>
<accession>A0A336NBT2</accession>
<evidence type="ECO:0000313" key="1">
    <source>
        <dbReference type="EMBL" id="SSZ30352.1"/>
    </source>
</evidence>
<evidence type="ECO:0000313" key="2">
    <source>
        <dbReference type="Proteomes" id="UP000253728"/>
    </source>
</evidence>
<gene>
    <name evidence="1" type="ORF">NCTC5908_02179</name>
</gene>
<organism evidence="1 2">
    <name type="scientific">Aggregatibacter aphrophilus</name>
    <name type="common">Haemophilus aphrophilus</name>
    <dbReference type="NCBI Taxonomy" id="732"/>
    <lineage>
        <taxon>Bacteria</taxon>
        <taxon>Pseudomonadati</taxon>
        <taxon>Pseudomonadota</taxon>
        <taxon>Gammaproteobacteria</taxon>
        <taxon>Pasteurellales</taxon>
        <taxon>Pasteurellaceae</taxon>
        <taxon>Aggregatibacter</taxon>
    </lineage>
</organism>
<reference evidence="1 2" key="1">
    <citation type="submission" date="2018-06" db="EMBL/GenBank/DDBJ databases">
        <authorList>
            <consortium name="Pathogen Informatics"/>
            <person name="Doyle S."/>
        </authorList>
    </citation>
    <scope>NUCLEOTIDE SEQUENCE [LARGE SCALE GENOMIC DNA]</scope>
    <source>
        <strain evidence="1 2">NCTC5908</strain>
    </source>
</reference>
<dbReference type="EMBL" id="UFSP01000004">
    <property type="protein sequence ID" value="SSZ30352.1"/>
    <property type="molecule type" value="Genomic_DNA"/>
</dbReference>